<evidence type="ECO:0000256" key="1">
    <source>
        <dbReference type="PROSITE-ProRule" id="PRU00346"/>
    </source>
</evidence>
<evidence type="ECO:0000259" key="2">
    <source>
        <dbReference type="PROSITE" id="PS50974"/>
    </source>
</evidence>
<dbReference type="PROSITE" id="PS50974">
    <property type="entry name" value="ADOMET_ACTIVATION"/>
    <property type="match status" value="1"/>
</dbReference>
<dbReference type="SUPFAM" id="SSF56507">
    <property type="entry name" value="Methionine synthase activation domain-like"/>
    <property type="match status" value="1"/>
</dbReference>
<accession>A0A1M6X570</accession>
<dbReference type="GO" id="GO:0032259">
    <property type="term" value="P:methylation"/>
    <property type="evidence" value="ECO:0007669"/>
    <property type="project" value="UniProtKB-KW"/>
</dbReference>
<dbReference type="RefSeq" id="WP_073210008.1">
    <property type="nucleotide sequence ID" value="NZ_FRBD01000019.1"/>
</dbReference>
<sequence>MKITYSISELAPYINWVYYFYAWQVKDEVEKQRMQREALVKLQELENKYQVHAVFELFDARSEDDDIVIYRSMMCQECGVKHPVRVASIPCLRQQQGNPPYLCLADFIRPLNISCSSFLVPRSSESTSKLGLFATTVDIGLETDFDDDVYQKMMVQLLADRLAEAAAELLHLQVRKEYWGYAKDENLSIPDLLIERFQGIRPAVGYPSLPDTSLNFVLDDILDMKQIGIRLTESGAMKPHASVSGMMIANPKAKYFSIGKIGEDQLQDYARRRGIPSEVLRKWLEVGA</sequence>
<feature type="domain" description="AdoMet activation" evidence="2">
    <location>
        <begin position="1"/>
        <end position="288"/>
    </location>
</feature>
<dbReference type="Gene3D" id="3.10.196.10">
    <property type="entry name" value="Vitamin B12-dependent methionine synthase, activation domain"/>
    <property type="match status" value="1"/>
</dbReference>
<dbReference type="InterPro" id="IPR037010">
    <property type="entry name" value="VitB12-dep_Met_synth_activ_sf"/>
</dbReference>
<protein>
    <submittedName>
        <fullName evidence="3">Vitamin B12 dependent methionine synthase, activation domain</fullName>
    </submittedName>
</protein>
<evidence type="ECO:0000313" key="4">
    <source>
        <dbReference type="Proteomes" id="UP000184130"/>
    </source>
</evidence>
<dbReference type="PANTHER" id="PTHR45833">
    <property type="entry name" value="METHIONINE SYNTHASE"/>
    <property type="match status" value="1"/>
</dbReference>
<dbReference type="InterPro" id="IPR050554">
    <property type="entry name" value="Met_Synthase/Corrinoid"/>
</dbReference>
<organism evidence="3 4">
    <name type="scientific">Xylanibacter ruminicola</name>
    <name type="common">Prevotella ruminicola</name>
    <dbReference type="NCBI Taxonomy" id="839"/>
    <lineage>
        <taxon>Bacteria</taxon>
        <taxon>Pseudomonadati</taxon>
        <taxon>Bacteroidota</taxon>
        <taxon>Bacteroidia</taxon>
        <taxon>Bacteroidales</taxon>
        <taxon>Prevotellaceae</taxon>
        <taxon>Xylanibacter</taxon>
    </lineage>
</organism>
<dbReference type="GO" id="GO:0008705">
    <property type="term" value="F:methionine synthase activity"/>
    <property type="evidence" value="ECO:0007669"/>
    <property type="project" value="InterPro"/>
</dbReference>
<name>A0A1M6X570_XYLRU</name>
<dbReference type="AlphaFoldDB" id="A0A1M6X570"/>
<proteinExistence type="predicted"/>
<dbReference type="OrthoDB" id="9803687at2"/>
<dbReference type="InterPro" id="IPR004223">
    <property type="entry name" value="VitB12-dep_Met_synth_activ_dom"/>
</dbReference>
<keyword evidence="1" id="KW-0489">Methyltransferase</keyword>
<dbReference type="Proteomes" id="UP000184130">
    <property type="component" value="Unassembled WGS sequence"/>
</dbReference>
<dbReference type="Gene3D" id="1.10.288.10">
    <property type="entry name" value="Cobalamin-dependent Methionine Synthase, domain 2"/>
    <property type="match status" value="1"/>
</dbReference>
<keyword evidence="1" id="KW-0808">Transferase</keyword>
<gene>
    <name evidence="3" type="ORF">SAMN05216463_11915</name>
</gene>
<dbReference type="GO" id="GO:0005829">
    <property type="term" value="C:cytosol"/>
    <property type="evidence" value="ECO:0007669"/>
    <property type="project" value="TreeGrafter"/>
</dbReference>
<reference evidence="3 4" key="1">
    <citation type="submission" date="2016-11" db="EMBL/GenBank/DDBJ databases">
        <authorList>
            <person name="Jaros S."/>
            <person name="Januszkiewicz K."/>
            <person name="Wedrychowicz H."/>
        </authorList>
    </citation>
    <scope>NUCLEOTIDE SEQUENCE [LARGE SCALE GENOMIC DNA]</scope>
    <source>
        <strain evidence="3 4">KHT3</strain>
    </source>
</reference>
<dbReference type="Pfam" id="PF02965">
    <property type="entry name" value="Met_synt_B12"/>
    <property type="match status" value="1"/>
</dbReference>
<evidence type="ECO:0000313" key="3">
    <source>
        <dbReference type="EMBL" id="SHL01073.1"/>
    </source>
</evidence>
<dbReference type="EMBL" id="FRBD01000019">
    <property type="protein sequence ID" value="SHL01073.1"/>
    <property type="molecule type" value="Genomic_DNA"/>
</dbReference>